<keyword evidence="4" id="KW-0378">Hydrolase</keyword>
<dbReference type="InterPro" id="IPR007863">
    <property type="entry name" value="Peptidase_M16_C"/>
</dbReference>
<keyword evidence="5" id="KW-0862">Zinc</keyword>
<evidence type="ECO:0000256" key="6">
    <source>
        <dbReference type="ARBA" id="ARBA00023049"/>
    </source>
</evidence>
<evidence type="ECO:0000256" key="2">
    <source>
        <dbReference type="ARBA" id="ARBA00022670"/>
    </source>
</evidence>
<evidence type="ECO:0000313" key="11">
    <source>
        <dbReference type="EMBL" id="KZL83221.1"/>
    </source>
</evidence>
<feature type="domain" description="Coenzyme PQQ synthesis protein F-like C-terminal lobe" evidence="10">
    <location>
        <begin position="821"/>
        <end position="919"/>
    </location>
</feature>
<evidence type="ECO:0000313" key="12">
    <source>
        <dbReference type="Proteomes" id="UP000076584"/>
    </source>
</evidence>
<dbReference type="Gene3D" id="3.30.830.10">
    <property type="entry name" value="Metalloenzyme, LuxS/M16 peptidase-like"/>
    <property type="match status" value="4"/>
</dbReference>
<keyword evidence="6" id="KW-0482">Metalloprotease</keyword>
<dbReference type="PANTHER" id="PTHR43690">
    <property type="entry name" value="NARDILYSIN"/>
    <property type="match status" value="1"/>
</dbReference>
<organism evidence="11 12">
    <name type="scientific">Colletotrichum incanum</name>
    <name type="common">Soybean anthracnose fungus</name>
    <dbReference type="NCBI Taxonomy" id="1573173"/>
    <lineage>
        <taxon>Eukaryota</taxon>
        <taxon>Fungi</taxon>
        <taxon>Dikarya</taxon>
        <taxon>Ascomycota</taxon>
        <taxon>Pezizomycotina</taxon>
        <taxon>Sordariomycetes</taxon>
        <taxon>Hypocreomycetidae</taxon>
        <taxon>Glomerellales</taxon>
        <taxon>Glomerellaceae</taxon>
        <taxon>Colletotrichum</taxon>
        <taxon>Colletotrichum spaethianum species complex</taxon>
    </lineage>
</organism>
<feature type="domain" description="Peptidase M16 C-terminal" evidence="8">
    <location>
        <begin position="241"/>
        <end position="420"/>
    </location>
</feature>
<keyword evidence="12" id="KW-1185">Reference proteome</keyword>
<evidence type="ECO:0000256" key="4">
    <source>
        <dbReference type="ARBA" id="ARBA00022801"/>
    </source>
</evidence>
<dbReference type="PANTHER" id="PTHR43690:SF18">
    <property type="entry name" value="INSULIN-DEGRADING ENZYME-RELATED"/>
    <property type="match status" value="1"/>
</dbReference>
<keyword evidence="2" id="KW-0645">Protease</keyword>
<comment type="caution">
    <text evidence="11">The sequence shown here is derived from an EMBL/GenBank/DDBJ whole genome shotgun (WGS) entry which is preliminary data.</text>
</comment>
<reference evidence="11 12" key="1">
    <citation type="submission" date="2015-06" db="EMBL/GenBank/DDBJ databases">
        <title>Survival trade-offs in plant roots during colonization by closely related pathogenic and mutualistic fungi.</title>
        <authorList>
            <person name="Hacquard S."/>
            <person name="Kracher B."/>
            <person name="Hiruma K."/>
            <person name="Weinman A."/>
            <person name="Muench P."/>
            <person name="Garrido Oter R."/>
            <person name="Ver Loren van Themaat E."/>
            <person name="Dallerey J.-F."/>
            <person name="Damm U."/>
            <person name="Henrissat B."/>
            <person name="Lespinet O."/>
            <person name="Thon M."/>
            <person name="Kemen E."/>
            <person name="McHardy A.C."/>
            <person name="Schulze-Lefert P."/>
            <person name="O'Connell R.J."/>
        </authorList>
    </citation>
    <scope>NUCLEOTIDE SEQUENCE [LARGE SCALE GENOMIC DNA]</scope>
    <source>
        <strain evidence="11 12">MAFF 238704</strain>
    </source>
</reference>
<dbReference type="Pfam" id="PF16187">
    <property type="entry name" value="Peptidase_M16_M"/>
    <property type="match status" value="1"/>
</dbReference>
<keyword evidence="3" id="KW-0479">Metal-binding</keyword>
<dbReference type="SUPFAM" id="SSF63411">
    <property type="entry name" value="LuxS/MPP-like metallohydrolase"/>
    <property type="match status" value="4"/>
</dbReference>
<dbReference type="InterPro" id="IPR050626">
    <property type="entry name" value="Peptidase_M16"/>
</dbReference>
<proteinExistence type="inferred from homology"/>
<feature type="domain" description="Peptidase M16 N-terminal" evidence="7">
    <location>
        <begin position="48"/>
        <end position="86"/>
    </location>
</feature>
<dbReference type="AlphaFoldDB" id="A0A167CZI3"/>
<evidence type="ECO:0000259" key="9">
    <source>
        <dbReference type="Pfam" id="PF16187"/>
    </source>
</evidence>
<dbReference type="Pfam" id="PF00675">
    <property type="entry name" value="Peptidase_M16"/>
    <property type="match status" value="2"/>
</dbReference>
<evidence type="ECO:0000256" key="5">
    <source>
        <dbReference type="ARBA" id="ARBA00022833"/>
    </source>
</evidence>
<dbReference type="Proteomes" id="UP000076584">
    <property type="component" value="Unassembled WGS sequence"/>
</dbReference>
<dbReference type="InterPro" id="IPR011249">
    <property type="entry name" value="Metalloenz_LuxS/M16"/>
</dbReference>
<accession>A0A167CZI3</accession>
<evidence type="ECO:0000256" key="3">
    <source>
        <dbReference type="ARBA" id="ARBA00022723"/>
    </source>
</evidence>
<dbReference type="GO" id="GO:0051603">
    <property type="term" value="P:proteolysis involved in protein catabolic process"/>
    <property type="evidence" value="ECO:0007669"/>
    <property type="project" value="TreeGrafter"/>
</dbReference>
<dbReference type="FunFam" id="3.30.830.10:FF:000005">
    <property type="entry name" value="nardilysin isoform X1"/>
    <property type="match status" value="1"/>
</dbReference>
<feature type="domain" description="Peptidase M16 N-terminal" evidence="7">
    <location>
        <begin position="97"/>
        <end position="215"/>
    </location>
</feature>
<evidence type="ECO:0000259" key="7">
    <source>
        <dbReference type="Pfam" id="PF00675"/>
    </source>
</evidence>
<dbReference type="InterPro" id="IPR011765">
    <property type="entry name" value="Pept_M16_N"/>
</dbReference>
<dbReference type="InterPro" id="IPR054734">
    <property type="entry name" value="PqqF-like_C_4"/>
</dbReference>
<feature type="domain" description="Peptidase M16 middle/third" evidence="9">
    <location>
        <begin position="427"/>
        <end position="714"/>
    </location>
</feature>
<dbReference type="GO" id="GO:0005739">
    <property type="term" value="C:mitochondrion"/>
    <property type="evidence" value="ECO:0007669"/>
    <property type="project" value="TreeGrafter"/>
</dbReference>
<gene>
    <name evidence="11" type="ORF">CI238_12969</name>
</gene>
<comment type="similarity">
    <text evidence="1">Belongs to the peptidase M16 family.</text>
</comment>
<sequence length="1021" mass="116281">MTETSTDLSATGVGGSSPVQFVTDQLEAPLQDKCTYRVVQLPNGLEALLVHDPEADKASAALTVKVGSLNNDEDLPGTAHALEHVRYLALLMAPSRSHSIAQLIQMGSKKFPKANEYSEYVQNHSGQLEAVTTLKSTIYCFSVSAQPANGHEPSGLNPSALKGGLDRFANCFVAPLLLGSSLDSELNVVHSEYKRNLQNDNFRIAQVEQSLSNPKHPYHRFSTGNLESLKTRPEAKGVNVRAKIIEFHRKHYSANRMKLVVLGREPLDVLQEWVAEFFSDVPNRNLVPNRWEDETPLREDELGTQIRINPVMDVRLLKLVIPFLDQEPLFKSQPGRYVSHLIGHEAPGSIMAFTKAKGWVNRLGVFFIPIGSGTGDLFVCQFHLTEEGLENYKEIIKVFFQYVSLLKEETPQKWVFDELQIMADYNFNHKEKIPEISFTYETSSRMQEPLPREWLLSGNTRLRNFDPSLITEALACLRPDNFRLTLVSQTFRDCDQGEEWYDTKYSVQGISRELMGELEKAASSTAADRPTDLHLPHRNEYLPFNLKVDKTEVREPTLKPAMIRNDDLRQMWFKKDDTFCTPKAIFYTSLQNPVVYATAENCLKTLFITYLLEDALVPESSYAQLAGLRYSMSLDARGVCLDVAGYNDRLATFLEKILIKMRDLEIQEERFVIFRERIKKYYINWELQTPCKQVSSEVACLHLERKYTVGELLSELPRITLQGLLEFKECILQQLHIQSYCIGNLCEAEVRKMTAMTTTILQPHTLPPSQRPVVRSLIFPPGSNYVYEKVLKDPKNENQCVEYCLYIGDKGNPLIRTKTMLFDQLSREPAFHQLRTEESLGYFVESKTKHFWTTCVFSLIIQSQRAPEYLESRIDAFLTLFGNKLLSMPEEDFETHKRSVINKLVEKPKNLDEESKRHWNQIVTGYCDFERDPQDAEETKNLTMADMIAFYNEYIKPGSVTRAKLAVYLRAQAPSLNQGATAEGRVDGDESEGGAPKPICITSIENFRAALLKNNAACRES</sequence>
<name>A0A167CZI3_COLIC</name>
<dbReference type="GO" id="GO:0043171">
    <property type="term" value="P:peptide catabolic process"/>
    <property type="evidence" value="ECO:0007669"/>
    <property type="project" value="TreeGrafter"/>
</dbReference>
<dbReference type="InterPro" id="IPR032632">
    <property type="entry name" value="Peptidase_M16_M"/>
</dbReference>
<evidence type="ECO:0000256" key="1">
    <source>
        <dbReference type="ARBA" id="ARBA00007261"/>
    </source>
</evidence>
<dbReference type="EMBL" id="LFIW01001194">
    <property type="protein sequence ID" value="KZL83221.1"/>
    <property type="molecule type" value="Genomic_DNA"/>
</dbReference>
<protein>
    <submittedName>
        <fullName evidence="11">Peptidase m16 inactive domain-containing protein</fullName>
    </submittedName>
</protein>
<evidence type="ECO:0000259" key="8">
    <source>
        <dbReference type="Pfam" id="PF05193"/>
    </source>
</evidence>
<dbReference type="GO" id="GO:0004222">
    <property type="term" value="F:metalloendopeptidase activity"/>
    <property type="evidence" value="ECO:0007669"/>
    <property type="project" value="TreeGrafter"/>
</dbReference>
<dbReference type="Pfam" id="PF22456">
    <property type="entry name" value="PqqF-like_C_4"/>
    <property type="match status" value="1"/>
</dbReference>
<dbReference type="GO" id="GO:0005829">
    <property type="term" value="C:cytosol"/>
    <property type="evidence" value="ECO:0007669"/>
    <property type="project" value="TreeGrafter"/>
</dbReference>
<dbReference type="STRING" id="1573173.A0A167CZI3"/>
<dbReference type="Pfam" id="PF05193">
    <property type="entry name" value="Peptidase_M16_C"/>
    <property type="match status" value="1"/>
</dbReference>
<dbReference type="GO" id="GO:0046872">
    <property type="term" value="F:metal ion binding"/>
    <property type="evidence" value="ECO:0007669"/>
    <property type="project" value="UniProtKB-KW"/>
</dbReference>
<evidence type="ECO:0000259" key="10">
    <source>
        <dbReference type="Pfam" id="PF22456"/>
    </source>
</evidence>